<accession>A0A397GKN1</accession>
<name>A0A397GKN1_ASPTH</name>
<dbReference type="EMBL" id="NKHU02000146">
    <property type="protein sequence ID" value="RHZ51562.1"/>
    <property type="molecule type" value="Genomic_DNA"/>
</dbReference>
<keyword evidence="3" id="KW-1185">Reference proteome</keyword>
<proteinExistence type="predicted"/>
<gene>
    <name evidence="2" type="ORF">CDV56_106148</name>
</gene>
<dbReference type="VEuPathDB" id="FungiDB:CDV56_106148"/>
<protein>
    <submittedName>
        <fullName evidence="2">Uncharacterized protein</fullName>
    </submittedName>
</protein>
<feature type="compositionally biased region" description="Polar residues" evidence="1">
    <location>
        <begin position="191"/>
        <end position="203"/>
    </location>
</feature>
<evidence type="ECO:0000313" key="3">
    <source>
        <dbReference type="Proteomes" id="UP000215305"/>
    </source>
</evidence>
<feature type="region of interest" description="Disordered" evidence="1">
    <location>
        <begin position="172"/>
        <end position="203"/>
    </location>
</feature>
<organism evidence="2 3">
    <name type="scientific">Aspergillus thermomutatus</name>
    <name type="common">Neosartorya pseudofischeri</name>
    <dbReference type="NCBI Taxonomy" id="41047"/>
    <lineage>
        <taxon>Eukaryota</taxon>
        <taxon>Fungi</taxon>
        <taxon>Dikarya</taxon>
        <taxon>Ascomycota</taxon>
        <taxon>Pezizomycotina</taxon>
        <taxon>Eurotiomycetes</taxon>
        <taxon>Eurotiomycetidae</taxon>
        <taxon>Eurotiales</taxon>
        <taxon>Aspergillaceae</taxon>
        <taxon>Aspergillus</taxon>
        <taxon>Aspergillus subgen. Fumigati</taxon>
    </lineage>
</organism>
<dbReference type="OrthoDB" id="5095651at2759"/>
<feature type="region of interest" description="Disordered" evidence="1">
    <location>
        <begin position="656"/>
        <end position="738"/>
    </location>
</feature>
<dbReference type="AlphaFoldDB" id="A0A397GKN1"/>
<dbReference type="STRING" id="41047.A0A397GKN1"/>
<dbReference type="InterPro" id="IPR021842">
    <property type="entry name" value="DUF3435"/>
</dbReference>
<evidence type="ECO:0000256" key="1">
    <source>
        <dbReference type="SAM" id="MobiDB-lite"/>
    </source>
</evidence>
<comment type="caution">
    <text evidence="2">The sequence shown here is derived from an EMBL/GenBank/DDBJ whole genome shotgun (WGS) entry which is preliminary data.</text>
</comment>
<evidence type="ECO:0000313" key="2">
    <source>
        <dbReference type="EMBL" id="RHZ51562.1"/>
    </source>
</evidence>
<dbReference type="PANTHER" id="PTHR37535:SF4">
    <property type="entry name" value="FLUG DOMAIN-CONTAINING PROTEIN"/>
    <property type="match status" value="1"/>
</dbReference>
<sequence length="814" mass="92617">MVTLNIEILWKEAYASIDDHPDDLLYLRSLSKHPKVDLCVNLPVNILSGLAPVEAFQLFERACKNSKKLVNVQAWDEASLQLCQPDQVFFGPMEVDGQNMRPFPSSWPTADQVYWEPGMFALAEAPTDSNVPSILGAPGADQPLQDIPTCLLGPGGLDEDLVRWILQPTPQQLTSQRRKRGTLKAKRDGSKNTLPGLQPKSATESDLPKHVLVDDLPASVCYRDIKLFYLRDLDSKRDVLCAIIDFWNLKGHPEGADGSKFFMHGDYQLAYCPINQIISLAFRDGAFLNTDLTPELIWRLRVPKRRQSLDLRWKPEILDTLLRRLERTSYGYELHKSLPMTYDSSRQALQALTSIKGTKQKEYFHNAPVLEVDKQIKQLLGQSDVDDCDADTSEDECCELAIPEYVFPEQARLVENFYGPEAECFEADKLLARRIQVTKDMVALSQLCEPNRRGNQINWDIDDDVDDDEHEKNISPTGDVSIVDLSSEGQATFQLAYTIYKDQKDQYEKQREALNKLQSWMMRTVASRYRETCFGYEKDIKEWYNALKEQVGSNEYDIKRDIKDAYRRSVKPLSKIPKDVELWITNWEQTMAKGLERDLSFATNIDDWFEDFLTAVNLIIPSWTEAYRLTKSIQVEEGTLSYRTLANDFRKAVKASRPDAKSRVAKGSFGPTFAGQGTADESSDSSINSVVEKRVKTGKKKTGKQSSQSTQDAERGSQSTQNTGRGKRRHSRITSLVTGSGPKCRACNQGHELQACYYIFPNKAPDWFTPKTSVQQRVEEKLKNDHGLTEEVKRLQKSMFKGKEVGRDAKYEND</sequence>
<dbReference type="Pfam" id="PF11917">
    <property type="entry name" value="DUF3435"/>
    <property type="match status" value="1"/>
</dbReference>
<dbReference type="RefSeq" id="XP_026613037.1">
    <property type="nucleotide sequence ID" value="XM_026759767.1"/>
</dbReference>
<dbReference type="PANTHER" id="PTHR37535">
    <property type="entry name" value="FLUG DOMAIN PROTEIN"/>
    <property type="match status" value="1"/>
</dbReference>
<dbReference type="GeneID" id="38128122"/>
<reference evidence="2" key="1">
    <citation type="submission" date="2018-08" db="EMBL/GenBank/DDBJ databases">
        <title>Draft genome sequence of azole-resistant Aspergillus thermomutatus (Neosartorya pseudofischeri) strain HMR AF 39, isolated from a human nasal aspirate.</title>
        <authorList>
            <person name="Parent-Michaud M."/>
            <person name="Dufresne P.J."/>
            <person name="Fournier E."/>
            <person name="Martineau C."/>
            <person name="Moreira S."/>
            <person name="Perkins V."/>
            <person name="De Repentigny L."/>
            <person name="Dufresne S.F."/>
        </authorList>
    </citation>
    <scope>NUCLEOTIDE SEQUENCE [LARGE SCALE GENOMIC DNA]</scope>
    <source>
        <strain evidence="2">HMR AF 39</strain>
    </source>
</reference>
<dbReference type="Proteomes" id="UP000215305">
    <property type="component" value="Unassembled WGS sequence"/>
</dbReference>